<evidence type="ECO:0000313" key="1">
    <source>
        <dbReference type="EMBL" id="UTQ78271.1"/>
    </source>
</evidence>
<name>A0A9E7NMG5_9CAUD</name>
<keyword evidence="2" id="KW-1185">Reference proteome</keyword>
<evidence type="ECO:0000313" key="2">
    <source>
        <dbReference type="Proteomes" id="UP001060037"/>
    </source>
</evidence>
<organism evidence="1 2">
    <name type="scientific">Aeromonas phage Aer_P220</name>
    <dbReference type="NCBI Taxonomy" id="2951227"/>
    <lineage>
        <taxon>Viruses</taxon>
        <taxon>Duplodnaviria</taxon>
        <taxon>Heunggongvirae</taxon>
        <taxon>Uroviricota</taxon>
        <taxon>Caudoviricetes</taxon>
        <taxon>Autographivirales</taxon>
        <taxon>Autographivirales incertae sedis</taxon>
        <taxon>Yinyavirus</taxon>
        <taxon>Yinyavirus AerP220</taxon>
    </lineage>
</organism>
<reference evidence="1" key="1">
    <citation type="submission" date="2022-05" db="EMBL/GenBank/DDBJ databases">
        <authorList>
            <person name="Tikunov A."/>
            <person name="Kozlova Y."/>
            <person name="Morozova V."/>
            <person name="Jdeed G."/>
            <person name="Bardasheva A."/>
            <person name="Tikunova N."/>
        </authorList>
    </citation>
    <scope>NUCLEOTIDE SEQUENCE</scope>
</reference>
<sequence length="48" mass="4977">MKNLLKNRKVLAALAGLLLAISAALTGVELGFTGEDIAGVVCQVVYCE</sequence>
<keyword evidence="1" id="KW-0472">Membrane</keyword>
<accession>A0A9E7NMG5</accession>
<protein>
    <submittedName>
        <fullName evidence="1">Transmembrane helix containing protein</fullName>
    </submittedName>
</protein>
<keyword evidence="1" id="KW-0812">Transmembrane</keyword>
<proteinExistence type="predicted"/>
<dbReference type="Proteomes" id="UP001060037">
    <property type="component" value="Segment"/>
</dbReference>
<dbReference type="EMBL" id="ON624112">
    <property type="protein sequence ID" value="UTQ78271.1"/>
    <property type="molecule type" value="Genomic_DNA"/>
</dbReference>